<dbReference type="Proteomes" id="UP000198535">
    <property type="component" value="Unassembled WGS sequence"/>
</dbReference>
<organism evidence="1 2">
    <name type="scientific">Methanolobus profundi</name>
    <dbReference type="NCBI Taxonomy" id="487685"/>
    <lineage>
        <taxon>Archaea</taxon>
        <taxon>Methanobacteriati</taxon>
        <taxon>Methanobacteriota</taxon>
        <taxon>Stenosarchaea group</taxon>
        <taxon>Methanomicrobia</taxon>
        <taxon>Methanosarcinales</taxon>
        <taxon>Methanosarcinaceae</taxon>
        <taxon>Methanolobus</taxon>
    </lineage>
</organism>
<evidence type="ECO:0000313" key="2">
    <source>
        <dbReference type="Proteomes" id="UP000198535"/>
    </source>
</evidence>
<reference evidence="2" key="1">
    <citation type="submission" date="2016-10" db="EMBL/GenBank/DDBJ databases">
        <authorList>
            <person name="Varghese N."/>
            <person name="Submissions S."/>
        </authorList>
    </citation>
    <scope>NUCLEOTIDE SEQUENCE [LARGE SCALE GENOMIC DNA]</scope>
    <source>
        <strain evidence="2">Mob M</strain>
    </source>
</reference>
<name>A0A1I4U1F8_9EURY</name>
<evidence type="ECO:0000313" key="1">
    <source>
        <dbReference type="EMBL" id="SFM82866.1"/>
    </source>
</evidence>
<protein>
    <submittedName>
        <fullName evidence="1">Uncharacterized protein</fullName>
    </submittedName>
</protein>
<accession>A0A1I4U1F8</accession>
<dbReference type="AlphaFoldDB" id="A0A1I4U1F8"/>
<gene>
    <name evidence="1" type="ORF">SAMN04488696_2499</name>
</gene>
<keyword evidence="2" id="KW-1185">Reference proteome</keyword>
<feature type="non-terminal residue" evidence="1">
    <location>
        <position position="35"/>
    </location>
</feature>
<proteinExistence type="predicted"/>
<dbReference type="EMBL" id="FOUJ01000006">
    <property type="protein sequence ID" value="SFM82866.1"/>
    <property type="molecule type" value="Genomic_DNA"/>
</dbReference>
<sequence>MVANVLRSHIFNISIVGQCAEMGPCMGMYIYDVTF</sequence>